<dbReference type="GO" id="GO:0015074">
    <property type="term" value="P:DNA integration"/>
    <property type="evidence" value="ECO:0007669"/>
    <property type="project" value="InterPro"/>
</dbReference>
<dbReference type="Pfam" id="PF00589">
    <property type="entry name" value="Phage_integrase"/>
    <property type="match status" value="1"/>
</dbReference>
<dbReference type="InterPro" id="IPR025269">
    <property type="entry name" value="SAM-like_dom"/>
</dbReference>
<gene>
    <name evidence="4" type="ORF">DW729_12105</name>
</gene>
<evidence type="ECO:0000259" key="3">
    <source>
        <dbReference type="Pfam" id="PF13102"/>
    </source>
</evidence>
<evidence type="ECO:0000256" key="1">
    <source>
        <dbReference type="ARBA" id="ARBA00023172"/>
    </source>
</evidence>
<dbReference type="GO" id="GO:0003677">
    <property type="term" value="F:DNA binding"/>
    <property type="evidence" value="ECO:0007669"/>
    <property type="project" value="InterPro"/>
</dbReference>
<proteinExistence type="predicted"/>
<keyword evidence="1" id="KW-0233">DNA recombination</keyword>
<dbReference type="Gene3D" id="1.10.443.10">
    <property type="entry name" value="Intergrase catalytic core"/>
    <property type="match status" value="1"/>
</dbReference>
<dbReference type="InterPro" id="IPR002104">
    <property type="entry name" value="Integrase_catalytic"/>
</dbReference>
<dbReference type="InterPro" id="IPR013762">
    <property type="entry name" value="Integrase-like_cat_sf"/>
</dbReference>
<reference evidence="4 5" key="1">
    <citation type="submission" date="2018-08" db="EMBL/GenBank/DDBJ databases">
        <title>A genome reference for cultivated species of the human gut microbiota.</title>
        <authorList>
            <person name="Zou Y."/>
            <person name="Xue W."/>
            <person name="Luo G."/>
        </authorList>
    </citation>
    <scope>NUCLEOTIDE SEQUENCE [LARGE SCALE GENOMIC DNA]</scope>
    <source>
        <strain evidence="4 5">AM27-46</strain>
    </source>
</reference>
<comment type="caution">
    <text evidence="4">The sequence shown here is derived from an EMBL/GenBank/DDBJ whole genome shotgun (WGS) entry which is preliminary data.</text>
</comment>
<dbReference type="AlphaFoldDB" id="A0A414JNZ6"/>
<dbReference type="Proteomes" id="UP000284640">
    <property type="component" value="Unassembled WGS sequence"/>
</dbReference>
<dbReference type="SUPFAM" id="SSF56349">
    <property type="entry name" value="DNA breaking-rejoining enzymes"/>
    <property type="match status" value="1"/>
</dbReference>
<dbReference type="Pfam" id="PF13102">
    <property type="entry name" value="Phage_int_SAM_5"/>
    <property type="match status" value="1"/>
</dbReference>
<feature type="domain" description="Tyr recombinase" evidence="2">
    <location>
        <begin position="242"/>
        <end position="432"/>
    </location>
</feature>
<dbReference type="InterPro" id="IPR011010">
    <property type="entry name" value="DNA_brk_join_enz"/>
</dbReference>
<dbReference type="RefSeq" id="WP_118931056.1">
    <property type="nucleotide sequence ID" value="NZ_JAQDIY010000007.1"/>
</dbReference>
<protein>
    <submittedName>
        <fullName evidence="4">Uncharacterized protein</fullName>
    </submittedName>
</protein>
<accession>A0A414JNZ6</accession>
<feature type="domain" description="Phage integrase SAM-like" evidence="3">
    <location>
        <begin position="143"/>
        <end position="215"/>
    </location>
</feature>
<evidence type="ECO:0000259" key="2">
    <source>
        <dbReference type="Pfam" id="PF00589"/>
    </source>
</evidence>
<dbReference type="GO" id="GO:0006310">
    <property type="term" value="P:DNA recombination"/>
    <property type="evidence" value="ECO:0007669"/>
    <property type="project" value="UniProtKB-KW"/>
</dbReference>
<evidence type="ECO:0000313" key="5">
    <source>
        <dbReference type="Proteomes" id="UP000284640"/>
    </source>
</evidence>
<organism evidence="4 5">
    <name type="scientific">Bacteroides uniformis</name>
    <dbReference type="NCBI Taxonomy" id="820"/>
    <lineage>
        <taxon>Bacteria</taxon>
        <taxon>Pseudomonadati</taxon>
        <taxon>Bacteroidota</taxon>
        <taxon>Bacteroidia</taxon>
        <taxon>Bacteroidales</taxon>
        <taxon>Bacteroidaceae</taxon>
        <taxon>Bacteroides</taxon>
    </lineage>
</organism>
<evidence type="ECO:0000313" key="4">
    <source>
        <dbReference type="EMBL" id="RHE59473.1"/>
    </source>
</evidence>
<name>A0A414JNZ6_BACUN</name>
<sequence>MNEQVFLEFTLNFNLRQTRLNKPTIIYALFSFRGKQYKVNIGVKVYPSQWNKRKQIATISNGQTRLDNRNNEIVNKRIRSILASFEENKNYLCEDMERINFLFEEMKQIINPNLKQRNAMGEKEKLSATFILRQMVEKYIDGENSKNIYMGYVRSFENFLKTRDILNSVSYINGDTMEDYQQYLLSLNSKIATILNKLNGIKTLINHANKDKEIKAGIDIISFTPIKDRRTKEQKKSKQIPLTEKQLLAIYGYSNLKPKEEEARDLFISQCLLGQRISDLPKIFKGEYTVTKLEGNVEVISFVVQKTGEQATVYLFPLVKEILNKYKEKGFEHINLLGEDANVVRNNEAKLNRVIKNVCKKVGLDSDVIYTEQIGEEVINKKKKLYELIHTHIARHTFITLMCRSGIPKEDVIIATAHTDTTMIDDVYLHETVNDKGTRLINSLKKIKNSRLFKVEGTDNMVDATMNKQETVKKPISRASVADNITFETLLDTQFFASKINKAVELQSQVGHLKDGKLCSYDNEIASLISEIEKFSQSSTSDSDVAKQYVKQLSVGKLSDLYDCFREMIIKCVKIGISKDAIMQFINKALEIGLLDNARFTNIKEITTALLDKRNQD</sequence>
<dbReference type="EMBL" id="QSKL01000010">
    <property type="protein sequence ID" value="RHE59473.1"/>
    <property type="molecule type" value="Genomic_DNA"/>
</dbReference>